<evidence type="ECO:0000313" key="1">
    <source>
        <dbReference type="EMBL" id="CAI4046516.1"/>
    </source>
</evidence>
<name>A0AA35J2K0_SACK1</name>
<dbReference type="PANTHER" id="PTHR14467">
    <property type="entry name" value="ARV1"/>
    <property type="match status" value="1"/>
</dbReference>
<dbReference type="GO" id="GO:0032366">
    <property type="term" value="P:intracellular sterol transport"/>
    <property type="evidence" value="ECO:0007669"/>
    <property type="project" value="UniProtKB-UniRule"/>
</dbReference>
<accession>A0AA35J2K0</accession>
<dbReference type="GO" id="GO:0032541">
    <property type="term" value="C:cortical endoplasmic reticulum"/>
    <property type="evidence" value="ECO:0007669"/>
    <property type="project" value="TreeGrafter"/>
</dbReference>
<dbReference type="GO" id="GO:0006665">
    <property type="term" value="P:sphingolipid metabolic process"/>
    <property type="evidence" value="ECO:0007669"/>
    <property type="project" value="UniProtKB-UniRule"/>
</dbReference>
<proteinExistence type="predicted"/>
<organism evidence="1 2">
    <name type="scientific">Saccharomyces kudriavzevii (strain ATCC MYA-4449 / AS 2.2408 / CBS 8840 / NBRC 1802 / NCYC 2889)</name>
    <name type="common">Yeast</name>
    <dbReference type="NCBI Taxonomy" id="226230"/>
    <lineage>
        <taxon>Eukaryota</taxon>
        <taxon>Fungi</taxon>
        <taxon>Dikarya</taxon>
        <taxon>Ascomycota</taxon>
        <taxon>Saccharomycotina</taxon>
        <taxon>Saccharomycetes</taxon>
        <taxon>Saccharomycetales</taxon>
        <taxon>Saccharomycetaceae</taxon>
        <taxon>Saccharomyces</taxon>
    </lineage>
</organism>
<dbReference type="PANTHER" id="PTHR14467:SF0">
    <property type="entry name" value="PROTEIN ARV1"/>
    <property type="match status" value="1"/>
</dbReference>
<dbReference type="GO" id="GO:0005789">
    <property type="term" value="C:endoplasmic reticulum membrane"/>
    <property type="evidence" value="ECO:0007669"/>
    <property type="project" value="UniProtKB-SubCell"/>
</dbReference>
<dbReference type="GO" id="GO:0097036">
    <property type="term" value="P:regulation of plasma membrane sterol distribution"/>
    <property type="evidence" value="ECO:0007669"/>
    <property type="project" value="UniProtKB-UniRule"/>
</dbReference>
<dbReference type="Pfam" id="PF04161">
    <property type="entry name" value="Arv1"/>
    <property type="match status" value="1"/>
</dbReference>
<dbReference type="InterPro" id="IPR007290">
    <property type="entry name" value="Arv1"/>
</dbReference>
<gene>
    <name evidence="1" type="primary">SKDI12G2750</name>
    <name evidence="1" type="ORF">SKDI_12G2750</name>
</gene>
<dbReference type="GO" id="GO:0000139">
    <property type="term" value="C:Golgi membrane"/>
    <property type="evidence" value="ECO:0007669"/>
    <property type="project" value="UniProtKB-SubCell"/>
</dbReference>
<dbReference type="Proteomes" id="UP001162087">
    <property type="component" value="Chromosome 12"/>
</dbReference>
<sequence>MICITCMRPVESLYTVYSNDHIQLTDCPFCKETVDKYVEIDNALLFIDLLLLKSGAYRHLVFNSLELHLSKYPRAKALNNCQSLREYMQALIFNIKNWFCKYDRLNRLWLLLISFEIYLTWVTEESKYIYYLNRHDNDGKLIVLSKNLPESFQWNSSIMRNTITSKVFTWSPPVQYLYFASYCILDICLFHTFIRHFILKKLHWGRDSVYSKDIISYTILLSYGAKIFPILMLIWPYDTLISMSIIKWVANFYIIESLKIVTKLSYWNIIKIFVLVSLLRYCSVKPILIFFVAKFNFPKIKNLICQEFMLLLQKSGTYLLL</sequence>
<keyword evidence="2" id="KW-1185">Reference proteome</keyword>
<dbReference type="EMBL" id="OX365907">
    <property type="protein sequence ID" value="CAI4046516.1"/>
    <property type="molecule type" value="Genomic_DNA"/>
</dbReference>
<dbReference type="OrthoDB" id="2192830at2759"/>
<evidence type="ECO:0000313" key="2">
    <source>
        <dbReference type="Proteomes" id="UP001162087"/>
    </source>
</evidence>
<dbReference type="GO" id="GO:0016125">
    <property type="term" value="P:sterol metabolic process"/>
    <property type="evidence" value="ECO:0007669"/>
    <property type="project" value="UniProtKB-UniRule"/>
</dbReference>
<protein>
    <submittedName>
        <fullName evidence="1">Uncharacterized protein</fullName>
    </submittedName>
</protein>
<reference evidence="1" key="1">
    <citation type="submission" date="2022-10" db="EMBL/GenBank/DDBJ databases">
        <authorList>
            <person name="Byrne P K."/>
        </authorList>
    </citation>
    <scope>NUCLEOTIDE SEQUENCE</scope>
    <source>
        <strain evidence="1">IFO1802</strain>
    </source>
</reference>